<accession>A0ABW8AR28</accession>
<evidence type="ECO:0000256" key="5">
    <source>
        <dbReference type="ARBA" id="ARBA00023136"/>
    </source>
</evidence>
<evidence type="ECO:0000256" key="6">
    <source>
        <dbReference type="SAM" id="Phobius"/>
    </source>
</evidence>
<evidence type="ECO:0000256" key="4">
    <source>
        <dbReference type="ARBA" id="ARBA00022989"/>
    </source>
</evidence>
<comment type="similarity">
    <text evidence="2">Belongs to the TerC family.</text>
</comment>
<feature type="transmembrane region" description="Helical" evidence="6">
    <location>
        <begin position="130"/>
        <end position="147"/>
    </location>
</feature>
<dbReference type="EMBL" id="JBITLV010000004">
    <property type="protein sequence ID" value="MFI7588367.1"/>
    <property type="molecule type" value="Genomic_DNA"/>
</dbReference>
<keyword evidence="4 6" id="KW-1133">Transmembrane helix</keyword>
<dbReference type="PANTHER" id="PTHR30238">
    <property type="entry name" value="MEMBRANE BOUND PREDICTED REDOX MODULATOR"/>
    <property type="match status" value="1"/>
</dbReference>
<reference evidence="7 8" key="1">
    <citation type="submission" date="2024-10" db="EMBL/GenBank/DDBJ databases">
        <title>The Natural Products Discovery Center: Release of the First 8490 Sequenced Strains for Exploring Actinobacteria Biosynthetic Diversity.</title>
        <authorList>
            <person name="Kalkreuter E."/>
            <person name="Kautsar S.A."/>
            <person name="Yang D."/>
            <person name="Bader C.D."/>
            <person name="Teijaro C.N."/>
            <person name="Fluegel L."/>
            <person name="Davis C.M."/>
            <person name="Simpson J.R."/>
            <person name="Lauterbach L."/>
            <person name="Steele A.D."/>
            <person name="Gui C."/>
            <person name="Meng S."/>
            <person name="Li G."/>
            <person name="Viehrig K."/>
            <person name="Ye F."/>
            <person name="Su P."/>
            <person name="Kiefer A.F."/>
            <person name="Nichols A."/>
            <person name="Cepeda A.J."/>
            <person name="Yan W."/>
            <person name="Fan B."/>
            <person name="Jiang Y."/>
            <person name="Adhikari A."/>
            <person name="Zheng C.-J."/>
            <person name="Schuster L."/>
            <person name="Cowan T.M."/>
            <person name="Smanski M.J."/>
            <person name="Chevrette M.G."/>
            <person name="De Carvalho L.P.S."/>
            <person name="Shen B."/>
        </authorList>
    </citation>
    <scope>NUCLEOTIDE SEQUENCE [LARGE SCALE GENOMIC DNA]</scope>
    <source>
        <strain evidence="7 8">NPDC049639</strain>
    </source>
</reference>
<feature type="transmembrane region" description="Helical" evidence="6">
    <location>
        <begin position="229"/>
        <end position="248"/>
    </location>
</feature>
<feature type="transmembrane region" description="Helical" evidence="6">
    <location>
        <begin position="39"/>
        <end position="57"/>
    </location>
</feature>
<gene>
    <name evidence="7" type="ORF">ACIB24_14960</name>
</gene>
<dbReference type="Proteomes" id="UP001612915">
    <property type="component" value="Unassembled WGS sequence"/>
</dbReference>
<dbReference type="InterPro" id="IPR022369">
    <property type="entry name" value="Integral_membrane_TerC_rswitch"/>
</dbReference>
<evidence type="ECO:0000313" key="7">
    <source>
        <dbReference type="EMBL" id="MFI7588367.1"/>
    </source>
</evidence>
<comment type="caution">
    <text evidence="7">The sequence shown here is derived from an EMBL/GenBank/DDBJ whole genome shotgun (WGS) entry which is preliminary data.</text>
</comment>
<evidence type="ECO:0000256" key="1">
    <source>
        <dbReference type="ARBA" id="ARBA00004141"/>
    </source>
</evidence>
<protein>
    <submittedName>
        <fullName evidence="7">TerC/Alx family metal homeostasis membrane protein</fullName>
    </submittedName>
</protein>
<dbReference type="NCBIfam" id="TIGR03718">
    <property type="entry name" value="R_switched_Alx"/>
    <property type="match status" value="1"/>
</dbReference>
<feature type="transmembrane region" description="Helical" evidence="6">
    <location>
        <begin position="269"/>
        <end position="288"/>
    </location>
</feature>
<sequence>MTLHVGPVWWTATLLVLAAFLAFDLFVSRGRTTPRRATFWVLFYAGAALAFGALLTWDFGFEVGGQFLAAWITEYSLSIDNLFVFLVLLNRFAVPERFQLRVLTFGIVVALALRAVLIAVGAIAIARFSWLFYLFAVFLIWTAVGLLREALGRRREPPALETAAGPDGSPPDPVGVRLLRKVVPTVSDWDHGHLTVRRGGRRLATPMLITMAAIGVTDVFFALDSIPAIFGLTTVPFLIVAANAFALVGLRQLFFVVRALLDRLAHLDAGLAAVLLFIGAKLVLEALHENTLPFVNGGEGLDVPVPSTAVSLLVVVGLLVLTALTSLVAARRSGDAGPRERVGSAGGG</sequence>
<keyword evidence="5 6" id="KW-0472">Membrane</keyword>
<evidence type="ECO:0000256" key="3">
    <source>
        <dbReference type="ARBA" id="ARBA00022692"/>
    </source>
</evidence>
<keyword evidence="8" id="KW-1185">Reference proteome</keyword>
<name>A0ABW8AR28_9ACTN</name>
<dbReference type="RefSeq" id="WP_398281795.1">
    <property type="nucleotide sequence ID" value="NZ_JBITLV010000004.1"/>
</dbReference>
<dbReference type="Pfam" id="PF03741">
    <property type="entry name" value="TerC"/>
    <property type="match status" value="1"/>
</dbReference>
<evidence type="ECO:0000256" key="2">
    <source>
        <dbReference type="ARBA" id="ARBA00007511"/>
    </source>
</evidence>
<keyword evidence="3 6" id="KW-0812">Transmembrane</keyword>
<feature type="transmembrane region" description="Helical" evidence="6">
    <location>
        <begin position="6"/>
        <end position="27"/>
    </location>
</feature>
<feature type="transmembrane region" description="Helical" evidence="6">
    <location>
        <begin position="203"/>
        <end position="223"/>
    </location>
</feature>
<dbReference type="PANTHER" id="PTHR30238:SF0">
    <property type="entry name" value="THYLAKOID MEMBRANE PROTEIN TERC, CHLOROPLASTIC"/>
    <property type="match status" value="1"/>
</dbReference>
<feature type="transmembrane region" description="Helical" evidence="6">
    <location>
        <begin position="69"/>
        <end position="90"/>
    </location>
</feature>
<dbReference type="InterPro" id="IPR005496">
    <property type="entry name" value="Integral_membrane_TerC"/>
</dbReference>
<proteinExistence type="inferred from homology"/>
<evidence type="ECO:0000313" key="8">
    <source>
        <dbReference type="Proteomes" id="UP001612915"/>
    </source>
</evidence>
<feature type="transmembrane region" description="Helical" evidence="6">
    <location>
        <begin position="308"/>
        <end position="330"/>
    </location>
</feature>
<feature type="transmembrane region" description="Helical" evidence="6">
    <location>
        <begin position="102"/>
        <end position="124"/>
    </location>
</feature>
<organism evidence="7 8">
    <name type="scientific">Spongisporangium articulatum</name>
    <dbReference type="NCBI Taxonomy" id="3362603"/>
    <lineage>
        <taxon>Bacteria</taxon>
        <taxon>Bacillati</taxon>
        <taxon>Actinomycetota</taxon>
        <taxon>Actinomycetes</taxon>
        <taxon>Kineosporiales</taxon>
        <taxon>Kineosporiaceae</taxon>
        <taxon>Spongisporangium</taxon>
    </lineage>
</organism>
<comment type="subcellular location">
    <subcellularLocation>
        <location evidence="1">Membrane</location>
        <topology evidence="1">Multi-pass membrane protein</topology>
    </subcellularLocation>
</comment>